<dbReference type="PROSITE" id="PS50994">
    <property type="entry name" value="INTEGRASE"/>
    <property type="match status" value="1"/>
</dbReference>
<dbReference type="PANTHER" id="PTHR10948:SF23">
    <property type="entry name" value="TRANSPOSASE INSI FOR INSERTION SEQUENCE ELEMENT IS30A-RELATED"/>
    <property type="match status" value="1"/>
</dbReference>
<dbReference type="InterPro" id="IPR012337">
    <property type="entry name" value="RNaseH-like_sf"/>
</dbReference>
<dbReference type="PANTHER" id="PTHR10948">
    <property type="entry name" value="TRANSPOSASE"/>
    <property type="match status" value="1"/>
</dbReference>
<dbReference type="GO" id="GO:0015074">
    <property type="term" value="P:DNA integration"/>
    <property type="evidence" value="ECO:0007669"/>
    <property type="project" value="InterPro"/>
</dbReference>
<sequence>MRRGRRYGLCAEQKADLWHRWKSGESLHEIGRVFDKDHGSIHFLLSRHGGIAPAIRRRSQRTLTLAEREAISRGIASGSSIREIARGLRRAASTVSREVARHGGRPVYRASEADHQAWKSALRPKTCLLATHVKLGTIVARKLILDWSPEQISGWLERRYPRNESMRVSHETIYRSLFIQARGVLKKELMQHLRSKQLIRRSVHARAGGQSRGQIVDAISISERPAEIEDRAIPGHWEGDLLSGPGNSHIATLVERHSRFTILVKVPSKDTATVVDALTRQVRKLPASLRRSLTWDRGLEMAKHKSFTVATKVNVYFCDPQSPWQRGTNENTNGLLRQYFPRKSDLSGYSQADLDKVAQRLNQRPRKTLGFETPASKLQAIVASTG</sequence>
<name>A0A3R9QDU1_9BACT</name>
<dbReference type="Proteomes" id="UP000269669">
    <property type="component" value="Unassembled WGS sequence"/>
</dbReference>
<dbReference type="InterPro" id="IPR051917">
    <property type="entry name" value="Transposase-Integrase"/>
</dbReference>
<comment type="caution">
    <text evidence="3">The sequence shown here is derived from an EMBL/GenBank/DDBJ whole genome shotgun (WGS) entry which is preliminary data.</text>
</comment>
<evidence type="ECO:0000259" key="2">
    <source>
        <dbReference type="PROSITE" id="PS50994"/>
    </source>
</evidence>
<reference evidence="3 4" key="1">
    <citation type="submission" date="2018-12" db="EMBL/GenBank/DDBJ databases">
        <title>Sequencing of bacterial isolates from soil warming experiment in Harvard Forest, Massachusetts, USA.</title>
        <authorList>
            <person name="Deangelis K."/>
        </authorList>
    </citation>
    <scope>NUCLEOTIDE SEQUENCE [LARGE SCALE GENOMIC DNA]</scope>
    <source>
        <strain evidence="3 4">EB153</strain>
    </source>
</reference>
<evidence type="ECO:0000256" key="1">
    <source>
        <dbReference type="ARBA" id="ARBA00023172"/>
    </source>
</evidence>
<feature type="domain" description="Integrase catalytic" evidence="2">
    <location>
        <begin position="221"/>
        <end position="382"/>
    </location>
</feature>
<dbReference type="RefSeq" id="WP_125487214.1">
    <property type="nucleotide sequence ID" value="NZ_RSDW01000001.1"/>
</dbReference>
<dbReference type="GO" id="GO:0003676">
    <property type="term" value="F:nucleic acid binding"/>
    <property type="evidence" value="ECO:0007669"/>
    <property type="project" value="InterPro"/>
</dbReference>
<dbReference type="InterPro" id="IPR001584">
    <property type="entry name" value="Integrase_cat-core"/>
</dbReference>
<dbReference type="InterPro" id="IPR025246">
    <property type="entry name" value="IS30-like_HTH"/>
</dbReference>
<dbReference type="Pfam" id="PF13936">
    <property type="entry name" value="HTH_38"/>
    <property type="match status" value="1"/>
</dbReference>
<dbReference type="GO" id="GO:0005829">
    <property type="term" value="C:cytosol"/>
    <property type="evidence" value="ECO:0007669"/>
    <property type="project" value="TreeGrafter"/>
</dbReference>
<dbReference type="GO" id="GO:0032196">
    <property type="term" value="P:transposition"/>
    <property type="evidence" value="ECO:0007669"/>
    <property type="project" value="TreeGrafter"/>
</dbReference>
<evidence type="ECO:0000313" key="3">
    <source>
        <dbReference type="EMBL" id="RSL18938.1"/>
    </source>
</evidence>
<dbReference type="AlphaFoldDB" id="A0A3R9QDU1"/>
<evidence type="ECO:0000313" key="4">
    <source>
        <dbReference type="Proteomes" id="UP000269669"/>
    </source>
</evidence>
<protein>
    <submittedName>
        <fullName evidence="3">IS30 family transposase</fullName>
    </submittedName>
</protein>
<dbReference type="Pfam" id="PF00665">
    <property type="entry name" value="rve"/>
    <property type="match status" value="1"/>
</dbReference>
<dbReference type="GO" id="GO:0004803">
    <property type="term" value="F:transposase activity"/>
    <property type="evidence" value="ECO:0007669"/>
    <property type="project" value="TreeGrafter"/>
</dbReference>
<organism evidence="3 4">
    <name type="scientific">Edaphobacter aggregans</name>
    <dbReference type="NCBI Taxonomy" id="570835"/>
    <lineage>
        <taxon>Bacteria</taxon>
        <taxon>Pseudomonadati</taxon>
        <taxon>Acidobacteriota</taxon>
        <taxon>Terriglobia</taxon>
        <taxon>Terriglobales</taxon>
        <taxon>Acidobacteriaceae</taxon>
        <taxon>Edaphobacter</taxon>
    </lineage>
</organism>
<dbReference type="SUPFAM" id="SSF53098">
    <property type="entry name" value="Ribonuclease H-like"/>
    <property type="match status" value="1"/>
</dbReference>
<dbReference type="InterPro" id="IPR036397">
    <property type="entry name" value="RNaseH_sf"/>
</dbReference>
<dbReference type="EMBL" id="RSDW01000001">
    <property type="protein sequence ID" value="RSL18938.1"/>
    <property type="molecule type" value="Genomic_DNA"/>
</dbReference>
<keyword evidence="1" id="KW-0233">DNA recombination</keyword>
<gene>
    <name evidence="3" type="ORF">EDE15_4548</name>
</gene>
<accession>A0A3R9QDU1</accession>
<dbReference type="NCBIfam" id="NF033563">
    <property type="entry name" value="transpos_IS30"/>
    <property type="match status" value="1"/>
</dbReference>
<keyword evidence="4" id="KW-1185">Reference proteome</keyword>
<dbReference type="OrthoDB" id="104449at2"/>
<proteinExistence type="predicted"/>
<dbReference type="InterPro" id="IPR053392">
    <property type="entry name" value="Transposase_IS30-like"/>
</dbReference>
<dbReference type="GO" id="GO:0006310">
    <property type="term" value="P:DNA recombination"/>
    <property type="evidence" value="ECO:0007669"/>
    <property type="project" value="UniProtKB-KW"/>
</dbReference>
<dbReference type="Gene3D" id="3.30.420.10">
    <property type="entry name" value="Ribonuclease H-like superfamily/Ribonuclease H"/>
    <property type="match status" value="1"/>
</dbReference>